<name>A0A8S2Z615_9BILA</name>
<accession>A0A8S2Z615</accession>
<reference evidence="1" key="1">
    <citation type="submission" date="2021-02" db="EMBL/GenBank/DDBJ databases">
        <authorList>
            <person name="Nowell W R."/>
        </authorList>
    </citation>
    <scope>NUCLEOTIDE SEQUENCE</scope>
</reference>
<dbReference type="AlphaFoldDB" id="A0A8S2Z615"/>
<dbReference type="Proteomes" id="UP000681967">
    <property type="component" value="Unassembled WGS sequence"/>
</dbReference>
<feature type="non-terminal residue" evidence="1">
    <location>
        <position position="1"/>
    </location>
</feature>
<proteinExistence type="predicted"/>
<comment type="caution">
    <text evidence="1">The sequence shown here is derived from an EMBL/GenBank/DDBJ whole genome shotgun (WGS) entry which is preliminary data.</text>
</comment>
<dbReference type="EMBL" id="CAJOBH010100569">
    <property type="protein sequence ID" value="CAF4610731.1"/>
    <property type="molecule type" value="Genomic_DNA"/>
</dbReference>
<organism evidence="1 2">
    <name type="scientific">Rotaria magnacalcarata</name>
    <dbReference type="NCBI Taxonomy" id="392030"/>
    <lineage>
        <taxon>Eukaryota</taxon>
        <taxon>Metazoa</taxon>
        <taxon>Spiralia</taxon>
        <taxon>Gnathifera</taxon>
        <taxon>Rotifera</taxon>
        <taxon>Eurotatoria</taxon>
        <taxon>Bdelloidea</taxon>
        <taxon>Philodinida</taxon>
        <taxon>Philodinidae</taxon>
        <taxon>Rotaria</taxon>
    </lineage>
</organism>
<evidence type="ECO:0000313" key="1">
    <source>
        <dbReference type="EMBL" id="CAF4610731.1"/>
    </source>
</evidence>
<sequence>MKQYPSVDGGMFITNTAIAYFNDVCGRHDTAIQVAQHNDDGQFPVFTSAISMFNVSR</sequence>
<protein>
    <submittedName>
        <fullName evidence="1">Uncharacterized protein</fullName>
    </submittedName>
</protein>
<gene>
    <name evidence="1" type="ORF">BYL167_LOCUS40530</name>
</gene>
<evidence type="ECO:0000313" key="2">
    <source>
        <dbReference type="Proteomes" id="UP000681967"/>
    </source>
</evidence>